<reference evidence="1" key="1">
    <citation type="submission" date="2021-02" db="EMBL/GenBank/DDBJ databases">
        <title>First Annotated Genome of the Yellow-green Alga Tribonema minus.</title>
        <authorList>
            <person name="Mahan K.M."/>
        </authorList>
    </citation>
    <scope>NUCLEOTIDE SEQUENCE</scope>
    <source>
        <strain evidence="1">UTEX B ZZ1240</strain>
    </source>
</reference>
<organism evidence="1 2">
    <name type="scientific">Tribonema minus</name>
    <dbReference type="NCBI Taxonomy" id="303371"/>
    <lineage>
        <taxon>Eukaryota</taxon>
        <taxon>Sar</taxon>
        <taxon>Stramenopiles</taxon>
        <taxon>Ochrophyta</taxon>
        <taxon>PX clade</taxon>
        <taxon>Xanthophyceae</taxon>
        <taxon>Tribonematales</taxon>
        <taxon>Tribonemataceae</taxon>
        <taxon>Tribonema</taxon>
    </lineage>
</organism>
<dbReference type="Proteomes" id="UP000664859">
    <property type="component" value="Unassembled WGS sequence"/>
</dbReference>
<evidence type="ECO:0000313" key="1">
    <source>
        <dbReference type="EMBL" id="KAG5189587.1"/>
    </source>
</evidence>
<accession>A0A835Z8B7</accession>
<dbReference type="SUPFAM" id="SSF140860">
    <property type="entry name" value="Pseudo ankyrin repeat-like"/>
    <property type="match status" value="1"/>
</dbReference>
<gene>
    <name evidence="1" type="ORF">JKP88DRAFT_267203</name>
</gene>
<proteinExistence type="predicted"/>
<feature type="non-terminal residue" evidence="1">
    <location>
        <position position="229"/>
    </location>
</feature>
<evidence type="ECO:0008006" key="3">
    <source>
        <dbReference type="Google" id="ProtNLM"/>
    </source>
</evidence>
<dbReference type="EMBL" id="JAFCMP010000047">
    <property type="protein sequence ID" value="KAG5189587.1"/>
    <property type="molecule type" value="Genomic_DNA"/>
</dbReference>
<protein>
    <recommendedName>
        <fullName evidence="3">Ankyrin repeat-containing domain</fullName>
    </recommendedName>
</protein>
<keyword evidence="2" id="KW-1185">Reference proteome</keyword>
<evidence type="ECO:0000313" key="2">
    <source>
        <dbReference type="Proteomes" id="UP000664859"/>
    </source>
</evidence>
<name>A0A835Z8B7_9STRA</name>
<comment type="caution">
    <text evidence="1">The sequence shown here is derived from an EMBL/GenBank/DDBJ whole genome shotgun (WGS) entry which is preliminary data.</text>
</comment>
<sequence>MLRSTPVMATMVDCASSLVLHEDLIVANILHLLGPGEWLFVASISKHFRQSYEKYLEAQAGRTLIQHVTYVSRTFHTAPRLRLAIAAGLELSNGCLCEFAGRYGTEASLSLAREMGLPWTKTICTAAASSGRFKIALWLHIDKSCPWDVSEIRLAAARYGEYELCTWLWRQTDVRWTKEDLVCWTAAHHGHTDILAWMHGAGCLWEEKSGLTLAACAGGSVSALRWLHS</sequence>
<dbReference type="AlphaFoldDB" id="A0A835Z8B7"/>